<evidence type="ECO:0000313" key="2">
    <source>
        <dbReference type="Proteomes" id="UP001183006"/>
    </source>
</evidence>
<keyword evidence="1" id="KW-0540">Nuclease</keyword>
<name>A0AA51UGW4_9EURY</name>
<keyword evidence="2" id="KW-1185">Reference proteome</keyword>
<gene>
    <name evidence="1" type="ORF">RE476_03575</name>
</gene>
<sequence>MEKQAYATYVKRNKKGKKPPMACCICGEDHSATIENHHVEGKSNSDWTEPLCKNCHAKITAEQNRLSPKERSSESSLQNKRAFGIISIGALLKEIGQHLINLGMGMTVDV</sequence>
<protein>
    <submittedName>
        <fullName evidence="1">HNH endonuclease</fullName>
    </submittedName>
</protein>
<reference evidence="1" key="1">
    <citation type="submission" date="2023-08" db="EMBL/GenBank/DDBJ databases">
        <title>Methanolobus mangrovi sp. nov. and Methanolobus sediminis sp. nov, two novel methylotrophic methanogens isolated from mangrove sediments in China.</title>
        <authorList>
            <person name="Zhou J."/>
        </authorList>
    </citation>
    <scope>NUCLEOTIDE SEQUENCE</scope>
    <source>
        <strain evidence="1">FTZ2</strain>
    </source>
</reference>
<keyword evidence="1" id="KW-0255">Endonuclease</keyword>
<dbReference type="Proteomes" id="UP001183006">
    <property type="component" value="Chromosome"/>
</dbReference>
<dbReference type="RefSeq" id="WP_309309029.1">
    <property type="nucleotide sequence ID" value="NZ_CP133594.1"/>
</dbReference>
<dbReference type="KEGG" id="mmav:RE476_03575"/>
<dbReference type="GO" id="GO:0004519">
    <property type="term" value="F:endonuclease activity"/>
    <property type="evidence" value="ECO:0007669"/>
    <property type="project" value="UniProtKB-KW"/>
</dbReference>
<dbReference type="GeneID" id="84229190"/>
<proteinExistence type="predicted"/>
<keyword evidence="1" id="KW-0378">Hydrolase</keyword>
<organism evidence="1 2">
    <name type="scientific">Methanolobus mangrovi</name>
    <dbReference type="NCBI Taxonomy" id="3072977"/>
    <lineage>
        <taxon>Archaea</taxon>
        <taxon>Methanobacteriati</taxon>
        <taxon>Methanobacteriota</taxon>
        <taxon>Stenosarchaea group</taxon>
        <taxon>Methanomicrobia</taxon>
        <taxon>Methanosarcinales</taxon>
        <taxon>Methanosarcinaceae</taxon>
        <taxon>Methanolobus</taxon>
    </lineage>
</organism>
<dbReference type="EMBL" id="CP133594">
    <property type="protein sequence ID" value="WMW22915.1"/>
    <property type="molecule type" value="Genomic_DNA"/>
</dbReference>
<accession>A0AA51UGW4</accession>
<evidence type="ECO:0000313" key="1">
    <source>
        <dbReference type="EMBL" id="WMW22915.1"/>
    </source>
</evidence>
<dbReference type="AlphaFoldDB" id="A0AA51UGW4"/>